<sequence length="157" mass="17734">MDNYDAMASAVDEVLLESKFDRRQKKRRNLDKKKAEIESGRDGRISRLSKPYPKITEHQRFLRVNGANGNKVDGDARKIKEHLNVSGARQENDYGQNKGIRKFSQRFQAAGSPMSDTLPLLERMVTDTNVLTTSPTPNAMAPPNVSFSESQKTPRNQ</sequence>
<accession>A0A9Q0N571</accession>
<reference evidence="2" key="1">
    <citation type="submission" date="2022-07" db="EMBL/GenBank/DDBJ databases">
        <authorList>
            <person name="Trinca V."/>
            <person name="Uliana J.V.C."/>
            <person name="Torres T.T."/>
            <person name="Ward R.J."/>
            <person name="Monesi N."/>
        </authorList>
    </citation>
    <scope>NUCLEOTIDE SEQUENCE</scope>
    <source>
        <strain evidence="2">HSMRA1968</strain>
        <tissue evidence="2">Whole embryos</tissue>
    </source>
</reference>
<organism evidence="2 3">
    <name type="scientific">Pseudolycoriella hygida</name>
    <dbReference type="NCBI Taxonomy" id="35572"/>
    <lineage>
        <taxon>Eukaryota</taxon>
        <taxon>Metazoa</taxon>
        <taxon>Ecdysozoa</taxon>
        <taxon>Arthropoda</taxon>
        <taxon>Hexapoda</taxon>
        <taxon>Insecta</taxon>
        <taxon>Pterygota</taxon>
        <taxon>Neoptera</taxon>
        <taxon>Endopterygota</taxon>
        <taxon>Diptera</taxon>
        <taxon>Nematocera</taxon>
        <taxon>Sciaroidea</taxon>
        <taxon>Sciaridae</taxon>
        <taxon>Pseudolycoriella</taxon>
    </lineage>
</organism>
<feature type="non-terminal residue" evidence="2">
    <location>
        <position position="1"/>
    </location>
</feature>
<feature type="compositionally biased region" description="Basic and acidic residues" evidence="1">
    <location>
        <begin position="32"/>
        <end position="45"/>
    </location>
</feature>
<protein>
    <submittedName>
        <fullName evidence="2">Uncharacterized protein</fullName>
    </submittedName>
</protein>
<proteinExistence type="predicted"/>
<feature type="region of interest" description="Disordered" evidence="1">
    <location>
        <begin position="130"/>
        <end position="157"/>
    </location>
</feature>
<gene>
    <name evidence="2" type="ORF">Bhyg_08297</name>
</gene>
<name>A0A9Q0N571_9DIPT</name>
<evidence type="ECO:0000313" key="2">
    <source>
        <dbReference type="EMBL" id="KAJ6643337.1"/>
    </source>
</evidence>
<dbReference type="EMBL" id="WJQU01000002">
    <property type="protein sequence ID" value="KAJ6643337.1"/>
    <property type="molecule type" value="Genomic_DNA"/>
</dbReference>
<dbReference type="Proteomes" id="UP001151699">
    <property type="component" value="Chromosome B"/>
</dbReference>
<evidence type="ECO:0000256" key="1">
    <source>
        <dbReference type="SAM" id="MobiDB-lite"/>
    </source>
</evidence>
<dbReference type="AlphaFoldDB" id="A0A9Q0N571"/>
<feature type="compositionally biased region" description="Polar residues" evidence="1">
    <location>
        <begin position="145"/>
        <end position="157"/>
    </location>
</feature>
<evidence type="ECO:0000313" key="3">
    <source>
        <dbReference type="Proteomes" id="UP001151699"/>
    </source>
</evidence>
<keyword evidence="3" id="KW-1185">Reference proteome</keyword>
<feature type="region of interest" description="Disordered" evidence="1">
    <location>
        <begin position="23"/>
        <end position="54"/>
    </location>
</feature>
<comment type="caution">
    <text evidence="2">The sequence shown here is derived from an EMBL/GenBank/DDBJ whole genome shotgun (WGS) entry which is preliminary data.</text>
</comment>